<proteinExistence type="predicted"/>
<evidence type="ECO:0000256" key="1">
    <source>
        <dbReference type="ARBA" id="ARBA00022553"/>
    </source>
</evidence>
<evidence type="ECO:0000259" key="7">
    <source>
        <dbReference type="PROSITE" id="PS50110"/>
    </source>
</evidence>
<dbReference type="GO" id="GO:0006355">
    <property type="term" value="P:regulation of DNA-templated transcription"/>
    <property type="evidence" value="ECO:0007669"/>
    <property type="project" value="InterPro"/>
</dbReference>
<dbReference type="InterPro" id="IPR000792">
    <property type="entry name" value="Tscrpt_reg_LuxR_C"/>
</dbReference>
<evidence type="ECO:0000313" key="9">
    <source>
        <dbReference type="Proteomes" id="UP000540568"/>
    </source>
</evidence>
<dbReference type="AlphaFoldDB" id="A0A7W3PE73"/>
<dbReference type="PANTHER" id="PTHR43214">
    <property type="entry name" value="TWO-COMPONENT RESPONSE REGULATOR"/>
    <property type="match status" value="1"/>
</dbReference>
<dbReference type="PRINTS" id="PR00038">
    <property type="entry name" value="HTHLUXR"/>
</dbReference>
<comment type="caution">
    <text evidence="8">The sequence shown here is derived from an EMBL/GenBank/DDBJ whole genome shotgun (WGS) entry which is preliminary data.</text>
</comment>
<evidence type="ECO:0000259" key="6">
    <source>
        <dbReference type="PROSITE" id="PS50043"/>
    </source>
</evidence>
<protein>
    <submittedName>
        <fullName evidence="8">DNA-binding NarL/FixJ family response regulator</fullName>
    </submittedName>
</protein>
<dbReference type="PROSITE" id="PS50110">
    <property type="entry name" value="RESPONSE_REGULATORY"/>
    <property type="match status" value="1"/>
</dbReference>
<evidence type="ECO:0000256" key="2">
    <source>
        <dbReference type="ARBA" id="ARBA00023015"/>
    </source>
</evidence>
<dbReference type="InterPro" id="IPR001789">
    <property type="entry name" value="Sig_transdc_resp-reg_receiver"/>
</dbReference>
<dbReference type="CDD" id="cd17535">
    <property type="entry name" value="REC_NarL-like"/>
    <property type="match status" value="1"/>
</dbReference>
<dbReference type="Pfam" id="PF00196">
    <property type="entry name" value="GerE"/>
    <property type="match status" value="1"/>
</dbReference>
<evidence type="ECO:0000256" key="3">
    <source>
        <dbReference type="ARBA" id="ARBA00023125"/>
    </source>
</evidence>
<dbReference type="Proteomes" id="UP000540568">
    <property type="component" value="Unassembled WGS sequence"/>
</dbReference>
<dbReference type="Pfam" id="PF00072">
    <property type="entry name" value="Response_reg"/>
    <property type="match status" value="1"/>
</dbReference>
<dbReference type="InterPro" id="IPR011006">
    <property type="entry name" value="CheY-like_superfamily"/>
</dbReference>
<dbReference type="GO" id="GO:0000160">
    <property type="term" value="P:phosphorelay signal transduction system"/>
    <property type="evidence" value="ECO:0007669"/>
    <property type="project" value="InterPro"/>
</dbReference>
<dbReference type="InterPro" id="IPR016032">
    <property type="entry name" value="Sig_transdc_resp-reg_C-effctor"/>
</dbReference>
<dbReference type="Gene3D" id="3.40.50.2300">
    <property type="match status" value="1"/>
</dbReference>
<dbReference type="PANTHER" id="PTHR43214:SF24">
    <property type="entry name" value="TRANSCRIPTIONAL REGULATORY PROTEIN NARL-RELATED"/>
    <property type="match status" value="1"/>
</dbReference>
<keyword evidence="3 8" id="KW-0238">DNA-binding</keyword>
<dbReference type="SMART" id="SM00421">
    <property type="entry name" value="HTH_LUXR"/>
    <property type="match status" value="1"/>
</dbReference>
<feature type="modified residue" description="4-aspartylphosphate" evidence="5">
    <location>
        <position position="58"/>
    </location>
</feature>
<keyword evidence="1 5" id="KW-0597">Phosphoprotein</keyword>
<organism evidence="8 9">
    <name type="scientific">Promicromonospora sukumoe</name>
    <dbReference type="NCBI Taxonomy" id="88382"/>
    <lineage>
        <taxon>Bacteria</taxon>
        <taxon>Bacillati</taxon>
        <taxon>Actinomycetota</taxon>
        <taxon>Actinomycetes</taxon>
        <taxon>Micrococcales</taxon>
        <taxon>Promicromonosporaceae</taxon>
        <taxon>Promicromonospora</taxon>
    </lineage>
</organism>
<dbReference type="SMART" id="SM00448">
    <property type="entry name" value="REC"/>
    <property type="match status" value="1"/>
</dbReference>
<dbReference type="CDD" id="cd06170">
    <property type="entry name" value="LuxR_C_like"/>
    <property type="match status" value="1"/>
</dbReference>
<keyword evidence="9" id="KW-1185">Reference proteome</keyword>
<dbReference type="RefSeq" id="WP_182616137.1">
    <property type="nucleotide sequence ID" value="NZ_BAAATF010000003.1"/>
</dbReference>
<name>A0A7W3PE73_9MICO</name>
<accession>A0A7W3PE73</accession>
<feature type="domain" description="HTH luxR-type" evidence="6">
    <location>
        <begin position="163"/>
        <end position="228"/>
    </location>
</feature>
<keyword evidence="2" id="KW-0805">Transcription regulation</keyword>
<evidence type="ECO:0000313" key="8">
    <source>
        <dbReference type="EMBL" id="MBA8808257.1"/>
    </source>
</evidence>
<reference evidence="8 9" key="1">
    <citation type="submission" date="2020-07" db="EMBL/GenBank/DDBJ databases">
        <title>Sequencing the genomes of 1000 actinobacteria strains.</title>
        <authorList>
            <person name="Klenk H.-P."/>
        </authorList>
    </citation>
    <scope>NUCLEOTIDE SEQUENCE [LARGE SCALE GENOMIC DNA]</scope>
    <source>
        <strain evidence="8 9">DSM 44121</strain>
    </source>
</reference>
<dbReference type="InterPro" id="IPR039420">
    <property type="entry name" value="WalR-like"/>
</dbReference>
<dbReference type="EMBL" id="JACGWV010000001">
    <property type="protein sequence ID" value="MBA8808257.1"/>
    <property type="molecule type" value="Genomic_DNA"/>
</dbReference>
<evidence type="ECO:0000256" key="5">
    <source>
        <dbReference type="PROSITE-ProRule" id="PRU00169"/>
    </source>
</evidence>
<dbReference type="PROSITE" id="PS50043">
    <property type="entry name" value="HTH_LUXR_2"/>
    <property type="match status" value="1"/>
</dbReference>
<dbReference type="SUPFAM" id="SSF52172">
    <property type="entry name" value="CheY-like"/>
    <property type="match status" value="1"/>
</dbReference>
<dbReference type="InterPro" id="IPR058245">
    <property type="entry name" value="NreC/VraR/RcsB-like_REC"/>
</dbReference>
<dbReference type="SUPFAM" id="SSF46894">
    <property type="entry name" value="C-terminal effector domain of the bipartite response regulators"/>
    <property type="match status" value="1"/>
</dbReference>
<feature type="domain" description="Response regulatory" evidence="7">
    <location>
        <begin position="7"/>
        <end position="135"/>
    </location>
</feature>
<evidence type="ECO:0000256" key="4">
    <source>
        <dbReference type="ARBA" id="ARBA00023163"/>
    </source>
</evidence>
<keyword evidence="4" id="KW-0804">Transcription</keyword>
<dbReference type="GO" id="GO:0003677">
    <property type="term" value="F:DNA binding"/>
    <property type="evidence" value="ECO:0007669"/>
    <property type="project" value="UniProtKB-KW"/>
</dbReference>
<sequence>MSGAAIKVLVADDQPMIRVGIRAILDSYADITVVGEAVDGRGAVDQARRLAPDVVLMDVRMPVLDGLAATRELLDPASRPAGARAGEAAHRPRVMMLTTFDADHYVYEALRAGASGFLLKDSGPDELAAAVRVVAAGDALLAPGITQRLIERFVEAAPRDPAQHPLVQSLTDREREVLTLISRGMSNGELAAALVISEQTVKSHVSRILQKLGLRDRVQAVVFGYENGLVVPGR</sequence>
<gene>
    <name evidence="8" type="ORF">FHX71_002199</name>
</gene>